<keyword evidence="4 5" id="KW-0472">Membrane</keyword>
<feature type="transmembrane region" description="Helical" evidence="5">
    <location>
        <begin position="71"/>
        <end position="95"/>
    </location>
</feature>
<dbReference type="InterPro" id="IPR019427">
    <property type="entry name" value="7TM_GPCR_serpentine_rcpt_Srw"/>
</dbReference>
<dbReference type="PANTHER" id="PTHR46641">
    <property type="entry name" value="FMRFAMIDE RECEPTOR-RELATED"/>
    <property type="match status" value="1"/>
</dbReference>
<dbReference type="InterPro" id="IPR000276">
    <property type="entry name" value="GPCR_Rhodpsn"/>
</dbReference>
<dbReference type="RefSeq" id="XP_005100183.3">
    <property type="nucleotide sequence ID" value="XM_005100126.3"/>
</dbReference>
<evidence type="ECO:0000313" key="8">
    <source>
        <dbReference type="RefSeq" id="XP_005100183.3"/>
    </source>
</evidence>
<sequence>MAVWDNASLTTPTVDVILLPGLVGDKARKLLLIINLVVIGQIVSVFGIVANIINIAVFFRQGFSESTTISLFALGIGDLCALLLLQWFTLCINPWFSRLPLSFNPSEIQSLTAGYPRVCFVRITGWITAFVSFERCLSVAVPLKVKSIITTRVAAYVNVLVFFFSFLGLIPVYATAYFDWKFYPQLNTSLVGILYTEHKDAVLGVSLFITNLCAPLTSFAIVIICTSVISFELRKKAKWRRHCSSSSQAIVSSEKNSGKETHVVVMVTVISVLFIVSSTPVTCLLTVRSVVPDLSIVGRFSNLNWVLASLGFLMETVNSSVNIVVYYRMSTKYRDTLHALFKC</sequence>
<feature type="transmembrane region" description="Helical" evidence="5">
    <location>
        <begin position="263"/>
        <end position="287"/>
    </location>
</feature>
<keyword evidence="3 5" id="KW-1133">Transmembrane helix</keyword>
<name>A0ABM0JS01_APLCA</name>
<evidence type="ECO:0000256" key="1">
    <source>
        <dbReference type="ARBA" id="ARBA00004370"/>
    </source>
</evidence>
<evidence type="ECO:0000259" key="6">
    <source>
        <dbReference type="PROSITE" id="PS50262"/>
    </source>
</evidence>
<dbReference type="InterPro" id="IPR017452">
    <property type="entry name" value="GPCR_Rhodpsn_7TM"/>
</dbReference>
<reference evidence="8" key="1">
    <citation type="submission" date="2025-08" db="UniProtKB">
        <authorList>
            <consortium name="RefSeq"/>
        </authorList>
    </citation>
    <scope>IDENTIFICATION</scope>
</reference>
<feature type="transmembrane region" description="Helical" evidence="5">
    <location>
        <begin position="153"/>
        <end position="174"/>
    </location>
</feature>
<evidence type="ECO:0000256" key="2">
    <source>
        <dbReference type="ARBA" id="ARBA00022692"/>
    </source>
</evidence>
<dbReference type="GeneID" id="101856432"/>
<dbReference type="PROSITE" id="PS50262">
    <property type="entry name" value="G_PROTEIN_RECEP_F1_2"/>
    <property type="match status" value="1"/>
</dbReference>
<dbReference type="InterPro" id="IPR052954">
    <property type="entry name" value="GPCR-Ligand_Int"/>
</dbReference>
<proteinExistence type="predicted"/>
<feature type="domain" description="G-protein coupled receptors family 1 profile" evidence="6">
    <location>
        <begin position="50"/>
        <end position="326"/>
    </location>
</feature>
<accession>A0ABM0JS01</accession>
<evidence type="ECO:0000256" key="4">
    <source>
        <dbReference type="ARBA" id="ARBA00023136"/>
    </source>
</evidence>
<dbReference type="Pfam" id="PF10324">
    <property type="entry name" value="7TM_GPCR_Srw"/>
    <property type="match status" value="1"/>
</dbReference>
<dbReference type="Proteomes" id="UP000694888">
    <property type="component" value="Unplaced"/>
</dbReference>
<evidence type="ECO:0000256" key="3">
    <source>
        <dbReference type="ARBA" id="ARBA00022989"/>
    </source>
</evidence>
<evidence type="ECO:0000313" key="7">
    <source>
        <dbReference type="Proteomes" id="UP000694888"/>
    </source>
</evidence>
<feature type="transmembrane region" description="Helical" evidence="5">
    <location>
        <begin position="208"/>
        <end position="231"/>
    </location>
</feature>
<keyword evidence="2 5" id="KW-0812">Transmembrane</keyword>
<feature type="transmembrane region" description="Helical" evidence="5">
    <location>
        <begin position="307"/>
        <end position="327"/>
    </location>
</feature>
<organism evidence="7 8">
    <name type="scientific">Aplysia californica</name>
    <name type="common">California sea hare</name>
    <dbReference type="NCBI Taxonomy" id="6500"/>
    <lineage>
        <taxon>Eukaryota</taxon>
        <taxon>Metazoa</taxon>
        <taxon>Spiralia</taxon>
        <taxon>Lophotrochozoa</taxon>
        <taxon>Mollusca</taxon>
        <taxon>Gastropoda</taxon>
        <taxon>Heterobranchia</taxon>
        <taxon>Euthyneura</taxon>
        <taxon>Tectipleura</taxon>
        <taxon>Aplysiida</taxon>
        <taxon>Aplysioidea</taxon>
        <taxon>Aplysiidae</taxon>
        <taxon>Aplysia</taxon>
    </lineage>
</organism>
<comment type="subcellular location">
    <subcellularLocation>
        <location evidence="1">Membrane</location>
    </subcellularLocation>
</comment>
<gene>
    <name evidence="8" type="primary">LOC101856432</name>
</gene>
<protein>
    <submittedName>
        <fullName evidence="8">Uncharacterized protein LOC101856432</fullName>
    </submittedName>
</protein>
<dbReference type="SUPFAM" id="SSF81321">
    <property type="entry name" value="Family A G protein-coupled receptor-like"/>
    <property type="match status" value="1"/>
</dbReference>
<feature type="transmembrane region" description="Helical" evidence="5">
    <location>
        <begin position="30"/>
        <end position="59"/>
    </location>
</feature>
<keyword evidence="7" id="KW-1185">Reference proteome</keyword>
<dbReference type="PANTHER" id="PTHR46641:SF2">
    <property type="entry name" value="FMRFAMIDE RECEPTOR"/>
    <property type="match status" value="1"/>
</dbReference>
<dbReference type="PRINTS" id="PR00237">
    <property type="entry name" value="GPCRRHODOPSN"/>
</dbReference>
<evidence type="ECO:0000256" key="5">
    <source>
        <dbReference type="SAM" id="Phobius"/>
    </source>
</evidence>
<dbReference type="Gene3D" id="1.20.1070.10">
    <property type="entry name" value="Rhodopsin 7-helix transmembrane proteins"/>
    <property type="match status" value="1"/>
</dbReference>